<proteinExistence type="inferred from homology"/>
<dbReference type="PRINTS" id="PR00039">
    <property type="entry name" value="HTHLYSR"/>
</dbReference>
<dbReference type="InterPro" id="IPR036390">
    <property type="entry name" value="WH_DNA-bd_sf"/>
</dbReference>
<name>A0A927I1M9_9HYPH</name>
<comment type="similarity">
    <text evidence="1">Belongs to the LysR transcriptional regulatory family.</text>
</comment>
<dbReference type="SUPFAM" id="SSF53850">
    <property type="entry name" value="Periplasmic binding protein-like II"/>
    <property type="match status" value="1"/>
</dbReference>
<protein>
    <submittedName>
        <fullName evidence="6">Transcriptional regulator GcvA</fullName>
    </submittedName>
</protein>
<evidence type="ECO:0000256" key="4">
    <source>
        <dbReference type="ARBA" id="ARBA00023163"/>
    </source>
</evidence>
<dbReference type="PROSITE" id="PS50931">
    <property type="entry name" value="HTH_LYSR"/>
    <property type="match status" value="1"/>
</dbReference>
<dbReference type="Pfam" id="PF00126">
    <property type="entry name" value="HTH_1"/>
    <property type="match status" value="1"/>
</dbReference>
<dbReference type="Gene3D" id="3.40.190.10">
    <property type="entry name" value="Periplasmic binding protein-like II"/>
    <property type="match status" value="2"/>
</dbReference>
<dbReference type="GO" id="GO:0043565">
    <property type="term" value="F:sequence-specific DNA binding"/>
    <property type="evidence" value="ECO:0007669"/>
    <property type="project" value="TreeGrafter"/>
</dbReference>
<dbReference type="AlphaFoldDB" id="A0A927I1M9"/>
<sequence length="318" mass="35128">MPAHPPPPPKLPPLAAVRVFEAAARHQNFTRAAEELGMTQAAVSYQIRLLEDRVGAALFVRQPRQVVLTAIGQRLAGPVAKALADIGTVFRDLCEENQTVLTISALQTMAITWLSPRLAQFQIENPQFEVRVGTSEHLVNFATESVDLALRFGMGEWPGLVAEKLFACHYAPLCTPELRERLQLREPQDLLRAPLLSPTDDWWANWFADVGIVAPKPGGRATMALSMQAMNIQAALRGHGVAMAAPELFAYDIAAGRLVFAIEHAVRGDRSYWIVYPPERQRERKIRLFRDWILAEARAASMNLPVLDGSRSATAPAA</sequence>
<dbReference type="GO" id="GO:0006351">
    <property type="term" value="P:DNA-templated transcription"/>
    <property type="evidence" value="ECO:0007669"/>
    <property type="project" value="TreeGrafter"/>
</dbReference>
<dbReference type="Proteomes" id="UP000619295">
    <property type="component" value="Unassembled WGS sequence"/>
</dbReference>
<dbReference type="Gene3D" id="1.10.10.10">
    <property type="entry name" value="Winged helix-like DNA-binding domain superfamily/Winged helix DNA-binding domain"/>
    <property type="match status" value="1"/>
</dbReference>
<dbReference type="Pfam" id="PF03466">
    <property type="entry name" value="LysR_substrate"/>
    <property type="match status" value="1"/>
</dbReference>
<dbReference type="InterPro" id="IPR000847">
    <property type="entry name" value="LysR_HTH_N"/>
</dbReference>
<evidence type="ECO:0000256" key="3">
    <source>
        <dbReference type="ARBA" id="ARBA00023125"/>
    </source>
</evidence>
<keyword evidence="2" id="KW-0805">Transcription regulation</keyword>
<evidence type="ECO:0000313" key="6">
    <source>
        <dbReference type="EMBL" id="MBD3846583.1"/>
    </source>
</evidence>
<gene>
    <name evidence="6" type="primary">gcvA</name>
    <name evidence="6" type="ORF">IED13_12815</name>
</gene>
<dbReference type="EMBL" id="JACXWY010000006">
    <property type="protein sequence ID" value="MBD3846583.1"/>
    <property type="molecule type" value="Genomic_DNA"/>
</dbReference>
<evidence type="ECO:0000256" key="2">
    <source>
        <dbReference type="ARBA" id="ARBA00023015"/>
    </source>
</evidence>
<dbReference type="GO" id="GO:0003700">
    <property type="term" value="F:DNA-binding transcription factor activity"/>
    <property type="evidence" value="ECO:0007669"/>
    <property type="project" value="InterPro"/>
</dbReference>
<dbReference type="PANTHER" id="PTHR30537:SF74">
    <property type="entry name" value="HTH-TYPE TRANSCRIPTIONAL REGULATOR TRPI"/>
    <property type="match status" value="1"/>
</dbReference>
<dbReference type="PANTHER" id="PTHR30537">
    <property type="entry name" value="HTH-TYPE TRANSCRIPTIONAL REGULATOR"/>
    <property type="match status" value="1"/>
</dbReference>
<dbReference type="CDD" id="cd08432">
    <property type="entry name" value="PBP2_GcdR_TrpI_HvrB_AmpR_like"/>
    <property type="match status" value="1"/>
</dbReference>
<organism evidence="6 7">
    <name type="scientific">Bosea spartocytisi</name>
    <dbReference type="NCBI Taxonomy" id="2773451"/>
    <lineage>
        <taxon>Bacteria</taxon>
        <taxon>Pseudomonadati</taxon>
        <taxon>Pseudomonadota</taxon>
        <taxon>Alphaproteobacteria</taxon>
        <taxon>Hyphomicrobiales</taxon>
        <taxon>Boseaceae</taxon>
        <taxon>Bosea</taxon>
    </lineage>
</organism>
<dbReference type="InterPro" id="IPR036388">
    <property type="entry name" value="WH-like_DNA-bd_sf"/>
</dbReference>
<dbReference type="InterPro" id="IPR005119">
    <property type="entry name" value="LysR_subst-bd"/>
</dbReference>
<dbReference type="RefSeq" id="WP_191124384.1">
    <property type="nucleotide sequence ID" value="NZ_JACXWY010000006.1"/>
</dbReference>
<evidence type="ECO:0000259" key="5">
    <source>
        <dbReference type="PROSITE" id="PS50931"/>
    </source>
</evidence>
<evidence type="ECO:0000313" key="7">
    <source>
        <dbReference type="Proteomes" id="UP000619295"/>
    </source>
</evidence>
<dbReference type="FunFam" id="1.10.10.10:FF:000001">
    <property type="entry name" value="LysR family transcriptional regulator"/>
    <property type="match status" value="1"/>
</dbReference>
<keyword evidence="7" id="KW-1185">Reference proteome</keyword>
<comment type="caution">
    <text evidence="6">The sequence shown here is derived from an EMBL/GenBank/DDBJ whole genome shotgun (WGS) entry which is preliminary data.</text>
</comment>
<evidence type="ECO:0000256" key="1">
    <source>
        <dbReference type="ARBA" id="ARBA00009437"/>
    </source>
</evidence>
<feature type="domain" description="HTH lysR-type" evidence="5">
    <location>
        <begin position="12"/>
        <end position="69"/>
    </location>
</feature>
<keyword evidence="4" id="KW-0804">Transcription</keyword>
<keyword evidence="3" id="KW-0238">DNA-binding</keyword>
<reference evidence="6" key="1">
    <citation type="submission" date="2020-09" db="EMBL/GenBank/DDBJ databases">
        <title>Bosea spartocytisi sp. nov. a root nodule endophyte of Spartocytisus supranubius in the high mountain ecosystem fo the Teide National Park (Canary Islands, Spain).</title>
        <authorList>
            <person name="Pulido-Suarez L."/>
            <person name="Peix A."/>
            <person name="Igual J.M."/>
            <person name="Socas-Perez N."/>
            <person name="Velazquez E."/>
            <person name="Flores-Felix J.D."/>
            <person name="Leon-Barrios M."/>
        </authorList>
    </citation>
    <scope>NUCLEOTIDE SEQUENCE</scope>
    <source>
        <strain evidence="6">SSUT16</strain>
    </source>
</reference>
<accession>A0A927I1M9</accession>
<dbReference type="InterPro" id="IPR058163">
    <property type="entry name" value="LysR-type_TF_proteobact-type"/>
</dbReference>
<dbReference type="NCBIfam" id="NF008352">
    <property type="entry name" value="PRK11139.1"/>
    <property type="match status" value="1"/>
</dbReference>
<dbReference type="SUPFAM" id="SSF46785">
    <property type="entry name" value="Winged helix' DNA-binding domain"/>
    <property type="match status" value="1"/>
</dbReference>